<protein>
    <recommendedName>
        <fullName evidence="4">non-specific serine/threonine protein kinase</fullName>
        <ecNumber evidence="4">2.7.11.1</ecNumber>
    </recommendedName>
</protein>
<evidence type="ECO:0000256" key="18">
    <source>
        <dbReference type="ARBA" id="ARBA00023180"/>
    </source>
</evidence>
<evidence type="ECO:0000256" key="14">
    <source>
        <dbReference type="ARBA" id="ARBA00022840"/>
    </source>
</evidence>
<keyword evidence="10" id="KW-0430">Lectin</keyword>
<keyword evidence="8 23" id="KW-0812">Transmembrane</keyword>
<keyword evidence="18" id="KW-0325">Glycoprotein</keyword>
<dbReference type="InterPro" id="IPR011009">
    <property type="entry name" value="Kinase-like_dom_sf"/>
</dbReference>
<dbReference type="PROSITE" id="PS00307">
    <property type="entry name" value="LECTIN_LEGUME_BETA"/>
    <property type="match status" value="1"/>
</dbReference>
<evidence type="ECO:0000256" key="3">
    <source>
        <dbReference type="ARBA" id="ARBA00010217"/>
    </source>
</evidence>
<dbReference type="InterPro" id="IPR017441">
    <property type="entry name" value="Protein_kinase_ATP_BS"/>
</dbReference>
<keyword evidence="5" id="KW-1003">Cell membrane</keyword>
<dbReference type="FunFam" id="3.30.200.20:FF:000168">
    <property type="entry name" value="L-type lectin-domain containing receptor kinase IX.1"/>
    <property type="match status" value="1"/>
</dbReference>
<keyword evidence="9" id="KW-0732">Signal</keyword>
<dbReference type="SMART" id="SM00220">
    <property type="entry name" value="S_TKc"/>
    <property type="match status" value="1"/>
</dbReference>
<keyword evidence="26" id="KW-1185">Reference proteome</keyword>
<comment type="similarity">
    <text evidence="3">In the C-terminal section; belongs to the protein kinase superfamily. Ser/Thr protein kinase family.</text>
</comment>
<evidence type="ECO:0000256" key="10">
    <source>
        <dbReference type="ARBA" id="ARBA00022734"/>
    </source>
</evidence>
<dbReference type="Pfam" id="PF00069">
    <property type="entry name" value="Pkinase"/>
    <property type="match status" value="1"/>
</dbReference>
<dbReference type="SUPFAM" id="SSF56112">
    <property type="entry name" value="Protein kinase-like (PK-like)"/>
    <property type="match status" value="1"/>
</dbReference>
<evidence type="ECO:0000256" key="4">
    <source>
        <dbReference type="ARBA" id="ARBA00012513"/>
    </source>
</evidence>
<accession>A0AAN8ZUL8</accession>
<comment type="function">
    <text evidence="19">Involved in resistance response to the pathogenic oomycetes Phytophthora infestans and Phytophthora capsici.</text>
</comment>
<dbReference type="GO" id="GO:0005886">
    <property type="term" value="C:plasma membrane"/>
    <property type="evidence" value="ECO:0007669"/>
    <property type="project" value="UniProtKB-SubCell"/>
</dbReference>
<dbReference type="Gene3D" id="3.30.200.20">
    <property type="entry name" value="Phosphorylase Kinase, domain 1"/>
    <property type="match status" value="1"/>
</dbReference>
<evidence type="ECO:0000256" key="11">
    <source>
        <dbReference type="ARBA" id="ARBA00022741"/>
    </source>
</evidence>
<dbReference type="Proteomes" id="UP001370490">
    <property type="component" value="Unassembled WGS sequence"/>
</dbReference>
<dbReference type="InterPro" id="IPR013320">
    <property type="entry name" value="ConA-like_dom_sf"/>
</dbReference>
<keyword evidence="11 22" id="KW-0547">Nucleotide-binding</keyword>
<dbReference type="EC" id="2.7.11.1" evidence="4"/>
<dbReference type="InterPro" id="IPR001220">
    <property type="entry name" value="Legume_lectin_dom"/>
</dbReference>
<evidence type="ECO:0000256" key="9">
    <source>
        <dbReference type="ARBA" id="ARBA00022729"/>
    </source>
</evidence>
<evidence type="ECO:0000256" key="21">
    <source>
        <dbReference type="ARBA" id="ARBA00063357"/>
    </source>
</evidence>
<dbReference type="GO" id="GO:0002229">
    <property type="term" value="P:defense response to oomycetes"/>
    <property type="evidence" value="ECO:0007669"/>
    <property type="project" value="UniProtKB-ARBA"/>
</dbReference>
<evidence type="ECO:0000259" key="24">
    <source>
        <dbReference type="PROSITE" id="PS50011"/>
    </source>
</evidence>
<evidence type="ECO:0000256" key="17">
    <source>
        <dbReference type="ARBA" id="ARBA00023170"/>
    </source>
</evidence>
<dbReference type="GO" id="GO:0009626">
    <property type="term" value="P:plant-type hypersensitive response"/>
    <property type="evidence" value="ECO:0007669"/>
    <property type="project" value="UniProtKB-ARBA"/>
</dbReference>
<name>A0AAN8ZUL8_9MAGN</name>
<dbReference type="PANTHER" id="PTHR27007">
    <property type="match status" value="1"/>
</dbReference>
<dbReference type="Gene3D" id="1.10.510.10">
    <property type="entry name" value="Transferase(Phosphotransferase) domain 1"/>
    <property type="match status" value="1"/>
</dbReference>
<keyword evidence="14 22" id="KW-0067">ATP-binding</keyword>
<evidence type="ECO:0000313" key="25">
    <source>
        <dbReference type="EMBL" id="KAK6945840.1"/>
    </source>
</evidence>
<dbReference type="GO" id="GO:0005524">
    <property type="term" value="F:ATP binding"/>
    <property type="evidence" value="ECO:0007669"/>
    <property type="project" value="UniProtKB-UniRule"/>
</dbReference>
<keyword evidence="15 23" id="KW-1133">Transmembrane helix</keyword>
<evidence type="ECO:0000256" key="1">
    <source>
        <dbReference type="ARBA" id="ARBA00004251"/>
    </source>
</evidence>
<comment type="subunit">
    <text evidence="21">Interacts with ABCG40.</text>
</comment>
<dbReference type="Pfam" id="PF00139">
    <property type="entry name" value="Lectin_legB"/>
    <property type="match status" value="1"/>
</dbReference>
<comment type="subcellular location">
    <subcellularLocation>
        <location evidence="1">Cell membrane</location>
        <topology evidence="1">Single-pass type I membrane protein</topology>
    </subcellularLocation>
</comment>
<evidence type="ECO:0000256" key="5">
    <source>
        <dbReference type="ARBA" id="ARBA00022475"/>
    </source>
</evidence>
<evidence type="ECO:0000256" key="7">
    <source>
        <dbReference type="ARBA" id="ARBA00022679"/>
    </source>
</evidence>
<dbReference type="CDD" id="cd06899">
    <property type="entry name" value="lectin_legume_LecRK_Arcelin_ConA"/>
    <property type="match status" value="1"/>
</dbReference>
<evidence type="ECO:0000313" key="26">
    <source>
        <dbReference type="Proteomes" id="UP001370490"/>
    </source>
</evidence>
<feature type="transmembrane region" description="Helical" evidence="23">
    <location>
        <begin position="268"/>
        <end position="293"/>
    </location>
</feature>
<dbReference type="FunFam" id="2.60.120.200:FF:000103">
    <property type="entry name" value="L-type lectin-domain containing receptor kinase IX.1"/>
    <property type="match status" value="1"/>
</dbReference>
<dbReference type="PROSITE" id="PS00308">
    <property type="entry name" value="LECTIN_LEGUME_ALPHA"/>
    <property type="match status" value="1"/>
</dbReference>
<keyword evidence="16 23" id="KW-0472">Membrane</keyword>
<sequence>MLIFLRTFVAQSLTFNITRFGYNDSSINLAGDAYVSNQGIQLTPNERGARMTDTASRATYVKALHLWDKESGNLTDFNTHFSFIINSMQNKTYADGIAFFLVPYGSGIPPGTAGSSLGLAPFLQDLNTKINQFVTVEFDTFKNDWDPEKEHVGIDVNSMKSIATLPWFCSILDGRQNDAWISYNSTTQNLSAVFTGFINDTKIQQHISSTIDLRLYLPDWVTIGFSAATGFNYEINTIVSWDFSSHLQADENKTVPISPVQRKGDNKLVLVLKLVGGAVFLLLLVGVLVFCFCRRNGRKHGEYLIFLKYMDSEFRKYVGPTKFPYNELARATNNFSEKAKLGVGGFGFVYKGFLKNLNRDVAVKRLSRGSNQGIKEYAAEVKIISQLNHKNLVKLIGWCHEKRELLLVYEFMDNFSLDYHLYNDESSLEWPTRYTIAQGLASAMYYLQERCDQCILHRDIKSSNIMLDSNFQAKLGDFGLARFVDHEKGSQTTVPAGTIGYMAPECITSGKASKESDIYSFGVVALEIVCGRKPFLPEAEEKRKVITEWVWELYGRGELLEAVDQKLGDAGIDQVKIGQMERLLLIGLWCSHPDPSHRPSMVQVISVLNMGASLQNLPPRAACPVYPLNVSPLSISSSYGFMDSGRGQTQPTNSTYFKTASGKSIISSSTSLSATSLSR</sequence>
<evidence type="ECO:0000256" key="19">
    <source>
        <dbReference type="ARBA" id="ARBA00058054"/>
    </source>
</evidence>
<dbReference type="PROSITE" id="PS00107">
    <property type="entry name" value="PROTEIN_KINASE_ATP"/>
    <property type="match status" value="1"/>
</dbReference>
<evidence type="ECO:0000256" key="16">
    <source>
        <dbReference type="ARBA" id="ARBA00023136"/>
    </source>
</evidence>
<keyword evidence="17" id="KW-0675">Receptor</keyword>
<evidence type="ECO:0000256" key="23">
    <source>
        <dbReference type="SAM" id="Phobius"/>
    </source>
</evidence>
<dbReference type="PROSITE" id="PS50011">
    <property type="entry name" value="PROTEIN_KINASE_DOM"/>
    <property type="match status" value="1"/>
</dbReference>
<dbReference type="InterPro" id="IPR000985">
    <property type="entry name" value="Lectin_LegA_CS"/>
</dbReference>
<keyword evidence="12" id="KW-0418">Kinase</keyword>
<evidence type="ECO:0000256" key="8">
    <source>
        <dbReference type="ARBA" id="ARBA00022692"/>
    </source>
</evidence>
<dbReference type="EMBL" id="JBAMMX010000002">
    <property type="protein sequence ID" value="KAK6945840.1"/>
    <property type="molecule type" value="Genomic_DNA"/>
</dbReference>
<keyword evidence="13" id="KW-0611">Plant defense</keyword>
<dbReference type="PROSITE" id="PS00108">
    <property type="entry name" value="PROTEIN_KINASE_ST"/>
    <property type="match status" value="1"/>
</dbReference>
<dbReference type="InterPro" id="IPR008271">
    <property type="entry name" value="Ser/Thr_kinase_AS"/>
</dbReference>
<keyword evidence="6" id="KW-0723">Serine/threonine-protein kinase</keyword>
<evidence type="ECO:0000256" key="22">
    <source>
        <dbReference type="PROSITE-ProRule" id="PRU10141"/>
    </source>
</evidence>
<evidence type="ECO:0000256" key="15">
    <source>
        <dbReference type="ARBA" id="ARBA00022989"/>
    </source>
</evidence>
<evidence type="ECO:0000256" key="20">
    <source>
        <dbReference type="ARBA" id="ARBA00058818"/>
    </source>
</evidence>
<dbReference type="InterPro" id="IPR019825">
    <property type="entry name" value="Lectin_legB_Mn/Ca_BS"/>
</dbReference>
<reference evidence="25 26" key="1">
    <citation type="submission" date="2023-12" db="EMBL/GenBank/DDBJ databases">
        <title>A high-quality genome assembly for Dillenia turbinata (Dilleniales).</title>
        <authorList>
            <person name="Chanderbali A."/>
        </authorList>
    </citation>
    <scope>NUCLEOTIDE SEQUENCE [LARGE SCALE GENOMIC DNA]</scope>
    <source>
        <strain evidence="25">LSX21</strain>
        <tissue evidence="25">Leaf</tissue>
    </source>
</reference>
<keyword evidence="7" id="KW-0808">Transferase</keyword>
<dbReference type="FunFam" id="1.10.510.10:FF:000240">
    <property type="entry name" value="Lectin-domain containing receptor kinase A4.3"/>
    <property type="match status" value="1"/>
</dbReference>
<evidence type="ECO:0000256" key="6">
    <source>
        <dbReference type="ARBA" id="ARBA00022527"/>
    </source>
</evidence>
<feature type="binding site" evidence="22">
    <location>
        <position position="364"/>
    </location>
    <ligand>
        <name>ATP</name>
        <dbReference type="ChEBI" id="CHEBI:30616"/>
    </ligand>
</feature>
<evidence type="ECO:0000256" key="2">
    <source>
        <dbReference type="ARBA" id="ARBA00008536"/>
    </source>
</evidence>
<evidence type="ECO:0000256" key="13">
    <source>
        <dbReference type="ARBA" id="ARBA00022821"/>
    </source>
</evidence>
<evidence type="ECO:0000256" key="12">
    <source>
        <dbReference type="ARBA" id="ARBA00022777"/>
    </source>
</evidence>
<organism evidence="25 26">
    <name type="scientific">Dillenia turbinata</name>
    <dbReference type="NCBI Taxonomy" id="194707"/>
    <lineage>
        <taxon>Eukaryota</taxon>
        <taxon>Viridiplantae</taxon>
        <taxon>Streptophyta</taxon>
        <taxon>Embryophyta</taxon>
        <taxon>Tracheophyta</taxon>
        <taxon>Spermatophyta</taxon>
        <taxon>Magnoliopsida</taxon>
        <taxon>eudicotyledons</taxon>
        <taxon>Gunneridae</taxon>
        <taxon>Pentapetalae</taxon>
        <taxon>Dilleniales</taxon>
        <taxon>Dilleniaceae</taxon>
        <taxon>Dillenia</taxon>
    </lineage>
</organism>
<dbReference type="InterPro" id="IPR000719">
    <property type="entry name" value="Prot_kinase_dom"/>
</dbReference>
<dbReference type="CDD" id="cd14066">
    <property type="entry name" value="STKc_IRAK"/>
    <property type="match status" value="1"/>
</dbReference>
<comment type="similarity">
    <text evidence="2">In the N-terminal section; belongs to the leguminous lectin family.</text>
</comment>
<dbReference type="GO" id="GO:0004674">
    <property type="term" value="F:protein serine/threonine kinase activity"/>
    <property type="evidence" value="ECO:0007669"/>
    <property type="project" value="UniProtKB-KW"/>
</dbReference>
<feature type="domain" description="Protein kinase" evidence="24">
    <location>
        <begin position="335"/>
        <end position="614"/>
    </location>
</feature>
<comment type="function">
    <text evidence="20">Promotes hydrogen peroxide H(2)O(2) production and cell death.</text>
</comment>
<dbReference type="GO" id="GO:0030246">
    <property type="term" value="F:carbohydrate binding"/>
    <property type="evidence" value="ECO:0007669"/>
    <property type="project" value="UniProtKB-KW"/>
</dbReference>
<dbReference type="AlphaFoldDB" id="A0AAN8ZUL8"/>
<dbReference type="Gene3D" id="2.60.120.200">
    <property type="match status" value="1"/>
</dbReference>
<dbReference type="SUPFAM" id="SSF49899">
    <property type="entry name" value="Concanavalin A-like lectins/glucanases"/>
    <property type="match status" value="1"/>
</dbReference>
<proteinExistence type="inferred from homology"/>
<gene>
    <name evidence="25" type="ORF">RJ641_013384</name>
</gene>
<comment type="caution">
    <text evidence="25">The sequence shown here is derived from an EMBL/GenBank/DDBJ whole genome shotgun (WGS) entry which is preliminary data.</text>
</comment>
<dbReference type="InterPro" id="IPR050528">
    <property type="entry name" value="L-type_Lectin-RKs"/>
</dbReference>